<keyword evidence="2" id="KW-1185">Reference proteome</keyword>
<name>A0ABN2B1H0_9ACTN</name>
<gene>
    <name evidence="1" type="ORF">GCM10009788_38210</name>
</gene>
<comment type="caution">
    <text evidence="1">The sequence shown here is derived from an EMBL/GenBank/DDBJ whole genome shotgun (WGS) entry which is preliminary data.</text>
</comment>
<accession>A0ABN2B1H0</accession>
<evidence type="ECO:0000313" key="2">
    <source>
        <dbReference type="Proteomes" id="UP001500842"/>
    </source>
</evidence>
<dbReference type="RefSeq" id="WP_141006461.1">
    <property type="nucleotide sequence ID" value="NZ_BAAAOR010000028.1"/>
</dbReference>
<organism evidence="1 2">
    <name type="scientific">Nocardioides humi</name>
    <dbReference type="NCBI Taxonomy" id="449461"/>
    <lineage>
        <taxon>Bacteria</taxon>
        <taxon>Bacillati</taxon>
        <taxon>Actinomycetota</taxon>
        <taxon>Actinomycetes</taxon>
        <taxon>Propionibacteriales</taxon>
        <taxon>Nocardioidaceae</taxon>
        <taxon>Nocardioides</taxon>
    </lineage>
</organism>
<dbReference type="EMBL" id="BAAAOR010000028">
    <property type="protein sequence ID" value="GAA1531342.1"/>
    <property type="molecule type" value="Genomic_DNA"/>
</dbReference>
<protein>
    <recommendedName>
        <fullName evidence="3">Secreted protein</fullName>
    </recommendedName>
</protein>
<evidence type="ECO:0008006" key="3">
    <source>
        <dbReference type="Google" id="ProtNLM"/>
    </source>
</evidence>
<proteinExistence type="predicted"/>
<reference evidence="1 2" key="1">
    <citation type="journal article" date="2019" name="Int. J. Syst. Evol. Microbiol.">
        <title>The Global Catalogue of Microorganisms (GCM) 10K type strain sequencing project: providing services to taxonomists for standard genome sequencing and annotation.</title>
        <authorList>
            <consortium name="The Broad Institute Genomics Platform"/>
            <consortium name="The Broad Institute Genome Sequencing Center for Infectious Disease"/>
            <person name="Wu L."/>
            <person name="Ma J."/>
        </authorList>
    </citation>
    <scope>NUCLEOTIDE SEQUENCE [LARGE SCALE GENOMIC DNA]</scope>
    <source>
        <strain evidence="1 2">JCM 14942</strain>
    </source>
</reference>
<sequence length="158" mass="17132">MRRSTSGGVKRLIGGPVVTAALVIAGTAVPALASPYYSAASPLKAIQNGKSQAESFGSFSIRNLSYARNDYSYRDPRPGGDKVYVETFYDWYLGATLRSQIGTDTSPKYNKAAWTASADQHELRGGGNGVRIRTNVCEDHGVLIKDPCSVKPTQFFNY</sequence>
<evidence type="ECO:0000313" key="1">
    <source>
        <dbReference type="EMBL" id="GAA1531342.1"/>
    </source>
</evidence>
<dbReference type="Proteomes" id="UP001500842">
    <property type="component" value="Unassembled WGS sequence"/>
</dbReference>